<dbReference type="Pfam" id="PF09692">
    <property type="entry name" value="Arb1"/>
    <property type="match status" value="2"/>
</dbReference>
<name>A0A9P9A0X4_9PEZI</name>
<comment type="caution">
    <text evidence="2">The sequence shown here is derived from an EMBL/GenBank/DDBJ whole genome shotgun (WGS) entry which is preliminary data.</text>
</comment>
<dbReference type="InterPro" id="IPR018606">
    <property type="entry name" value="Arb1"/>
</dbReference>
<keyword evidence="3" id="KW-1185">Reference proteome</keyword>
<organism evidence="2 3">
    <name type="scientific">Truncatella angustata</name>
    <dbReference type="NCBI Taxonomy" id="152316"/>
    <lineage>
        <taxon>Eukaryota</taxon>
        <taxon>Fungi</taxon>
        <taxon>Dikarya</taxon>
        <taxon>Ascomycota</taxon>
        <taxon>Pezizomycotina</taxon>
        <taxon>Sordariomycetes</taxon>
        <taxon>Xylariomycetidae</taxon>
        <taxon>Amphisphaeriales</taxon>
        <taxon>Sporocadaceae</taxon>
        <taxon>Truncatella</taxon>
    </lineage>
</organism>
<feature type="compositionally biased region" description="Acidic residues" evidence="1">
    <location>
        <begin position="388"/>
        <end position="400"/>
    </location>
</feature>
<evidence type="ECO:0000313" key="3">
    <source>
        <dbReference type="Proteomes" id="UP000758603"/>
    </source>
</evidence>
<dbReference type="Proteomes" id="UP000758603">
    <property type="component" value="Unassembled WGS sequence"/>
</dbReference>
<protein>
    <submittedName>
        <fullName evidence="2">Argonaute complex, subunit Arb1</fullName>
    </submittedName>
</protein>
<dbReference type="AlphaFoldDB" id="A0A9P9A0X4"/>
<dbReference type="EMBL" id="JAGPXC010000001">
    <property type="protein sequence ID" value="KAH6658906.1"/>
    <property type="molecule type" value="Genomic_DNA"/>
</dbReference>
<accession>A0A9P9A0X4</accession>
<reference evidence="2" key="1">
    <citation type="journal article" date="2021" name="Nat. Commun.">
        <title>Genetic determinants of endophytism in the Arabidopsis root mycobiome.</title>
        <authorList>
            <person name="Mesny F."/>
            <person name="Miyauchi S."/>
            <person name="Thiergart T."/>
            <person name="Pickel B."/>
            <person name="Atanasova L."/>
            <person name="Karlsson M."/>
            <person name="Huettel B."/>
            <person name="Barry K.W."/>
            <person name="Haridas S."/>
            <person name="Chen C."/>
            <person name="Bauer D."/>
            <person name="Andreopoulos W."/>
            <person name="Pangilinan J."/>
            <person name="LaButti K."/>
            <person name="Riley R."/>
            <person name="Lipzen A."/>
            <person name="Clum A."/>
            <person name="Drula E."/>
            <person name="Henrissat B."/>
            <person name="Kohler A."/>
            <person name="Grigoriev I.V."/>
            <person name="Martin F.M."/>
            <person name="Hacquard S."/>
        </authorList>
    </citation>
    <scope>NUCLEOTIDE SEQUENCE</scope>
    <source>
        <strain evidence="2">MPI-SDFR-AT-0073</strain>
    </source>
</reference>
<dbReference type="GO" id="GO:0033167">
    <property type="term" value="C:ARC complex"/>
    <property type="evidence" value="ECO:0007669"/>
    <property type="project" value="InterPro"/>
</dbReference>
<evidence type="ECO:0000256" key="1">
    <source>
        <dbReference type="SAM" id="MobiDB-lite"/>
    </source>
</evidence>
<dbReference type="OrthoDB" id="435402at2759"/>
<evidence type="ECO:0000313" key="2">
    <source>
        <dbReference type="EMBL" id="KAH6658906.1"/>
    </source>
</evidence>
<dbReference type="RefSeq" id="XP_045963037.1">
    <property type="nucleotide sequence ID" value="XM_046097213.1"/>
</dbReference>
<proteinExistence type="predicted"/>
<dbReference type="GO" id="GO:0031047">
    <property type="term" value="P:regulatory ncRNA-mediated gene silencing"/>
    <property type="evidence" value="ECO:0007669"/>
    <property type="project" value="InterPro"/>
</dbReference>
<dbReference type="GeneID" id="70126105"/>
<gene>
    <name evidence="2" type="ORF">BKA67DRAFT_509109</name>
</gene>
<sequence length="400" mass="45882">MEAPKKKKKKRNNRPGKTRRAITGFEEFYADSPTTPAEHLEEKSLYSRDKSFVERIEQAVQRYRQSRRFDNQRSHLFDKYLALGGIESCQRMFQGLDAEDAKTMTNDEIRAMKARDVIHYGFGGSKFYDSSDPGDWTIDFPIIVKGFLSRWVPENYPRSDEGYLQDMEQAGNFIHNFLNYLQMHDVCPEYNEQLLVAKSVCVIAPVESRYSRELFRDLQDSFNTAAKFLFCDGGVFETNKDSPIDSTTATYQVVSVGRRKKKEKAMLEKLLAEQGLSGKVMPAGTMILRPNMIEHAYSNMPRPDEFDWTNKPTEKFIMDDDILEKVQPGMKMQLVVCQLNVGITFIKKVLDVRPTFDTILPQSLMLTWKDPVTNERPAPSVDKPASEENADGSADIEIEV</sequence>
<feature type="region of interest" description="Disordered" evidence="1">
    <location>
        <begin position="1"/>
        <end position="20"/>
    </location>
</feature>
<feature type="region of interest" description="Disordered" evidence="1">
    <location>
        <begin position="371"/>
        <end position="400"/>
    </location>
</feature>